<accession>A0ABW5JIF5</accession>
<evidence type="ECO:0000256" key="2">
    <source>
        <dbReference type="SAM" id="Phobius"/>
    </source>
</evidence>
<keyword evidence="2" id="KW-1133">Transmembrane helix</keyword>
<feature type="region of interest" description="Disordered" evidence="1">
    <location>
        <begin position="66"/>
        <end position="103"/>
    </location>
</feature>
<protein>
    <recommendedName>
        <fullName evidence="5">Phage shock protein B</fullName>
    </recommendedName>
</protein>
<sequence length="103" mass="11805">MFFGLPWFAIVAIVAIGGGLIYAYKEEELKMEGKRLASSREIHDLRQIVHNLKSRIENLEAIATEEKLNSSRRQANPLQDIEIDDEVEEHNSDNSAGRKRNRN</sequence>
<feature type="transmembrane region" description="Helical" evidence="2">
    <location>
        <begin position="6"/>
        <end position="24"/>
    </location>
</feature>
<reference evidence="4" key="1">
    <citation type="journal article" date="2019" name="Int. J. Syst. Evol. Microbiol.">
        <title>The Global Catalogue of Microorganisms (GCM) 10K type strain sequencing project: providing services to taxonomists for standard genome sequencing and annotation.</title>
        <authorList>
            <consortium name="The Broad Institute Genomics Platform"/>
            <consortium name="The Broad Institute Genome Sequencing Center for Infectious Disease"/>
            <person name="Wu L."/>
            <person name="Ma J."/>
        </authorList>
    </citation>
    <scope>NUCLEOTIDE SEQUENCE [LARGE SCALE GENOMIC DNA]</scope>
    <source>
        <strain evidence="4">KCTC 52042</strain>
    </source>
</reference>
<evidence type="ECO:0008006" key="5">
    <source>
        <dbReference type="Google" id="ProtNLM"/>
    </source>
</evidence>
<organism evidence="3 4">
    <name type="scientific">Gracilimonas halophila</name>
    <dbReference type="NCBI Taxonomy" id="1834464"/>
    <lineage>
        <taxon>Bacteria</taxon>
        <taxon>Pseudomonadati</taxon>
        <taxon>Balneolota</taxon>
        <taxon>Balneolia</taxon>
        <taxon>Balneolales</taxon>
        <taxon>Balneolaceae</taxon>
        <taxon>Gracilimonas</taxon>
    </lineage>
</organism>
<comment type="caution">
    <text evidence="3">The sequence shown here is derived from an EMBL/GenBank/DDBJ whole genome shotgun (WGS) entry which is preliminary data.</text>
</comment>
<gene>
    <name evidence="3" type="ORF">ACFSVN_01355</name>
</gene>
<evidence type="ECO:0000256" key="1">
    <source>
        <dbReference type="SAM" id="MobiDB-lite"/>
    </source>
</evidence>
<keyword evidence="4" id="KW-1185">Reference proteome</keyword>
<keyword evidence="2" id="KW-0812">Transmembrane</keyword>
<name>A0ABW5JIF5_9BACT</name>
<evidence type="ECO:0000313" key="4">
    <source>
        <dbReference type="Proteomes" id="UP001597460"/>
    </source>
</evidence>
<keyword evidence="2" id="KW-0472">Membrane</keyword>
<proteinExistence type="predicted"/>
<dbReference type="EMBL" id="JBHULI010000002">
    <property type="protein sequence ID" value="MFD2531087.1"/>
    <property type="molecule type" value="Genomic_DNA"/>
</dbReference>
<dbReference type="Proteomes" id="UP001597460">
    <property type="component" value="Unassembled WGS sequence"/>
</dbReference>
<dbReference type="RefSeq" id="WP_390297464.1">
    <property type="nucleotide sequence ID" value="NZ_JBHULI010000002.1"/>
</dbReference>
<evidence type="ECO:0000313" key="3">
    <source>
        <dbReference type="EMBL" id="MFD2531087.1"/>
    </source>
</evidence>